<evidence type="ECO:0000313" key="2">
    <source>
        <dbReference type="EMBL" id="USI72074.1"/>
    </source>
</evidence>
<dbReference type="Proteomes" id="UP001056937">
    <property type="component" value="Chromosome 1"/>
</dbReference>
<dbReference type="RefSeq" id="WP_252165883.1">
    <property type="nucleotide sequence ID" value="NZ_CP084930.1"/>
</dbReference>
<name>A0ABY4X590_9SPHN</name>
<evidence type="ECO:0000313" key="3">
    <source>
        <dbReference type="Proteomes" id="UP001056937"/>
    </source>
</evidence>
<dbReference type="SUPFAM" id="SSF54975">
    <property type="entry name" value="Acylphosphatase/BLUF domain-like"/>
    <property type="match status" value="1"/>
</dbReference>
<dbReference type="Pfam" id="PF04940">
    <property type="entry name" value="BLUF"/>
    <property type="match status" value="1"/>
</dbReference>
<sequence length="135" mass="14881">MIRLTYISTARRGIEPAEIEAILAASRRNNRRDGITGMLLFDGLRFLQALEGPPGAVVEAYARIRADARHRACVQLHSDTIASRAFGAWDMAWQAIGSVIPREQLAEQVDAMVAAVEDKTVRALFTSFARVERAA</sequence>
<dbReference type="SMART" id="SM01034">
    <property type="entry name" value="BLUF"/>
    <property type="match status" value="1"/>
</dbReference>
<dbReference type="InterPro" id="IPR036046">
    <property type="entry name" value="Acylphosphatase-like_dom_sf"/>
</dbReference>
<dbReference type="PROSITE" id="PS50925">
    <property type="entry name" value="BLUF"/>
    <property type="match status" value="1"/>
</dbReference>
<dbReference type="EMBL" id="CP084930">
    <property type="protein sequence ID" value="USI72074.1"/>
    <property type="molecule type" value="Genomic_DNA"/>
</dbReference>
<organism evidence="2 3">
    <name type="scientific">Sphingomonas morindae</name>
    <dbReference type="NCBI Taxonomy" id="1541170"/>
    <lineage>
        <taxon>Bacteria</taxon>
        <taxon>Pseudomonadati</taxon>
        <taxon>Pseudomonadota</taxon>
        <taxon>Alphaproteobacteria</taxon>
        <taxon>Sphingomonadales</taxon>
        <taxon>Sphingomonadaceae</taxon>
        <taxon>Sphingomonas</taxon>
    </lineage>
</organism>
<proteinExistence type="predicted"/>
<keyword evidence="3" id="KW-1185">Reference proteome</keyword>
<accession>A0ABY4X590</accession>
<reference evidence="2" key="1">
    <citation type="journal article" date="2022" name="Toxins">
        <title>Genomic Analysis of Sphingopyxis sp. USTB-05 for Biodegrading Cyanobacterial Hepatotoxins.</title>
        <authorList>
            <person name="Liu C."/>
            <person name="Xu Q."/>
            <person name="Zhao Z."/>
            <person name="Zhang H."/>
            <person name="Liu X."/>
            <person name="Yin C."/>
            <person name="Liu Y."/>
            <person name="Yan H."/>
        </authorList>
    </citation>
    <scope>NUCLEOTIDE SEQUENCE</scope>
    <source>
        <strain evidence="2">NBD5</strain>
    </source>
</reference>
<protein>
    <submittedName>
        <fullName evidence="2">BLUF domain-containing protein</fullName>
    </submittedName>
</protein>
<gene>
    <name evidence="2" type="ORF">LHA26_12265</name>
</gene>
<evidence type="ECO:0000259" key="1">
    <source>
        <dbReference type="PROSITE" id="PS50925"/>
    </source>
</evidence>
<feature type="domain" description="BLUF" evidence="1">
    <location>
        <begin position="1"/>
        <end position="92"/>
    </location>
</feature>
<dbReference type="InterPro" id="IPR007024">
    <property type="entry name" value="BLUF_domain"/>
</dbReference>
<dbReference type="Gene3D" id="3.30.70.100">
    <property type="match status" value="1"/>
</dbReference>